<gene>
    <name evidence="1" type="ORF">ACFPM7_27380</name>
</gene>
<reference evidence="2" key="1">
    <citation type="journal article" date="2019" name="Int. J. Syst. Evol. Microbiol.">
        <title>The Global Catalogue of Microorganisms (GCM) 10K type strain sequencing project: providing services to taxonomists for standard genome sequencing and annotation.</title>
        <authorList>
            <consortium name="The Broad Institute Genomics Platform"/>
            <consortium name="The Broad Institute Genome Sequencing Center for Infectious Disease"/>
            <person name="Wu L."/>
            <person name="Ma J."/>
        </authorList>
    </citation>
    <scope>NUCLEOTIDE SEQUENCE [LARGE SCALE GENOMIC DNA]</scope>
    <source>
        <strain evidence="2">CCUG 59778</strain>
    </source>
</reference>
<sequence length="200" mass="21838">MSTPQDCHELLLRFAGRIGDRDLWRLRDWVSAGAVDAVARALPLMLLRERVGITPEESRLLSAVLVPAGADAERLNAVPWVDDVPDLDYTFTPESPEWVSRGGDSVAVVLGALLRGRPEVVEARSSWRRGRSGDVRIVLVTVAEDGGDAAVRLTGELQRVLRALGSDEPAVEVLVRGRDVTRYHREAAAASEPLFAMVHS</sequence>
<dbReference type="RefSeq" id="WP_378250683.1">
    <property type="nucleotide sequence ID" value="NZ_JBHSKF010000018.1"/>
</dbReference>
<protein>
    <submittedName>
        <fullName evidence="1">Uncharacterized protein</fullName>
    </submittedName>
</protein>
<evidence type="ECO:0000313" key="2">
    <source>
        <dbReference type="Proteomes" id="UP001596157"/>
    </source>
</evidence>
<dbReference type="Proteomes" id="UP001596157">
    <property type="component" value="Unassembled WGS sequence"/>
</dbReference>
<dbReference type="EMBL" id="JBHSKF010000018">
    <property type="protein sequence ID" value="MFC5290788.1"/>
    <property type="molecule type" value="Genomic_DNA"/>
</dbReference>
<evidence type="ECO:0000313" key="1">
    <source>
        <dbReference type="EMBL" id="MFC5290788.1"/>
    </source>
</evidence>
<organism evidence="1 2">
    <name type="scientific">Actinokineospora guangxiensis</name>
    <dbReference type="NCBI Taxonomy" id="1490288"/>
    <lineage>
        <taxon>Bacteria</taxon>
        <taxon>Bacillati</taxon>
        <taxon>Actinomycetota</taxon>
        <taxon>Actinomycetes</taxon>
        <taxon>Pseudonocardiales</taxon>
        <taxon>Pseudonocardiaceae</taxon>
        <taxon>Actinokineospora</taxon>
    </lineage>
</organism>
<keyword evidence="2" id="KW-1185">Reference proteome</keyword>
<name>A0ABW0EWP1_9PSEU</name>
<comment type="caution">
    <text evidence="1">The sequence shown here is derived from an EMBL/GenBank/DDBJ whole genome shotgun (WGS) entry which is preliminary data.</text>
</comment>
<proteinExistence type="predicted"/>
<accession>A0ABW0EWP1</accession>